<dbReference type="EC" id="1.11.1.5" evidence="12"/>
<comment type="subcellular location">
    <subcellularLocation>
        <location evidence="1">Periplasm</location>
    </subcellularLocation>
</comment>
<dbReference type="InterPro" id="IPR036909">
    <property type="entry name" value="Cyt_c-like_dom_sf"/>
</dbReference>
<reference evidence="12" key="1">
    <citation type="submission" date="2006-05" db="EMBL/GenBank/DDBJ databases">
        <title>Annotation of the draft genome assembly of Desulfuromonas acetoxidans DSM 684.</title>
        <authorList>
            <consortium name="US DOE Joint Genome Institute (JGI-ORNL)"/>
            <person name="Larimer F."/>
            <person name="Land M."/>
            <person name="Hauser L."/>
        </authorList>
    </citation>
    <scope>NUCLEOTIDE SEQUENCE [LARGE SCALE GENOMIC DNA]</scope>
    <source>
        <strain evidence="12">DSM 684</strain>
    </source>
</reference>
<dbReference type="Pfam" id="PF03150">
    <property type="entry name" value="CCP_MauG"/>
    <property type="match status" value="1"/>
</dbReference>
<dbReference type="OrthoDB" id="9805202at2"/>
<keyword evidence="2 8" id="KW-0349">Heme</keyword>
<keyword evidence="7 9" id="KW-0408">Iron</keyword>
<name>Q1JXK4_DESA6</name>
<reference evidence="12" key="2">
    <citation type="submission" date="2006-05" db="EMBL/GenBank/DDBJ databases">
        <title>Sequencing of the draft genome and assembly of Desulfuromonas acetoxidans DSM 684.</title>
        <authorList>
            <consortium name="US DOE Joint Genome Institute (JGI-PGF)"/>
            <person name="Copeland A."/>
            <person name="Lucas S."/>
            <person name="Lapidus A."/>
            <person name="Barry K."/>
            <person name="Detter J.C."/>
            <person name="Glavina del Rio T."/>
            <person name="Hammon N."/>
            <person name="Israni S."/>
            <person name="Dalin E."/>
            <person name="Tice H."/>
            <person name="Bruce D."/>
            <person name="Pitluck S."/>
            <person name="Richardson P."/>
        </authorList>
    </citation>
    <scope>NUCLEOTIDE SEQUENCE [LARGE SCALE GENOMIC DNA]</scope>
    <source>
        <strain evidence="12">DSM 684</strain>
    </source>
</reference>
<feature type="binding site" description="covalent" evidence="8">
    <location>
        <position position="226"/>
    </location>
    <ligand>
        <name>heme c</name>
        <dbReference type="ChEBI" id="CHEBI:61717"/>
        <label>2</label>
    </ligand>
</feature>
<evidence type="ECO:0000256" key="10">
    <source>
        <dbReference type="SAM" id="SignalP"/>
    </source>
</evidence>
<keyword evidence="5" id="KW-0574">Periplasm</keyword>
<dbReference type="GO" id="GO:0004130">
    <property type="term" value="F:cytochrome-c peroxidase activity"/>
    <property type="evidence" value="ECO:0007669"/>
    <property type="project" value="UniProtKB-EC"/>
</dbReference>
<dbReference type="AlphaFoldDB" id="Q1JXK4"/>
<feature type="binding site" description="axial binding residue" evidence="9">
    <location>
        <position position="100"/>
    </location>
    <ligand>
        <name>heme c</name>
        <dbReference type="ChEBI" id="CHEBI:61717"/>
        <label>1</label>
    </ligand>
    <ligandPart>
        <name>Fe</name>
        <dbReference type="ChEBI" id="CHEBI:18248"/>
    </ligandPart>
</feature>
<keyword evidence="4 10" id="KW-0732">Signal</keyword>
<dbReference type="Proteomes" id="UP000005695">
    <property type="component" value="Unassembled WGS sequence"/>
</dbReference>
<dbReference type="PANTHER" id="PTHR30600">
    <property type="entry name" value="CYTOCHROME C PEROXIDASE-RELATED"/>
    <property type="match status" value="1"/>
</dbReference>
<evidence type="ECO:0000256" key="5">
    <source>
        <dbReference type="ARBA" id="ARBA00022764"/>
    </source>
</evidence>
<comment type="PTM">
    <text evidence="8">Binds 2 heme groups per subunit.</text>
</comment>
<dbReference type="GO" id="GO:0042597">
    <property type="term" value="C:periplasmic space"/>
    <property type="evidence" value="ECO:0007669"/>
    <property type="project" value="UniProtKB-SubCell"/>
</dbReference>
<dbReference type="SUPFAM" id="SSF46626">
    <property type="entry name" value="Cytochrome c"/>
    <property type="match status" value="2"/>
</dbReference>
<feature type="binding site" description="axial binding residue" evidence="9">
    <location>
        <position position="304"/>
    </location>
    <ligand>
        <name>heme c</name>
        <dbReference type="ChEBI" id="CHEBI:61717"/>
        <label>2</label>
    </ligand>
    <ligandPart>
        <name>Fe</name>
        <dbReference type="ChEBI" id="CHEBI:18248"/>
    </ligandPart>
</feature>
<feature type="binding site" description="axial binding residue" evidence="9">
    <location>
        <position position="230"/>
    </location>
    <ligand>
        <name>heme c</name>
        <dbReference type="ChEBI" id="CHEBI:61717"/>
        <label>2</label>
    </ligand>
    <ligandPart>
        <name>Fe</name>
        <dbReference type="ChEBI" id="CHEBI:18248"/>
    </ligandPart>
</feature>
<evidence type="ECO:0000256" key="6">
    <source>
        <dbReference type="ARBA" id="ARBA00023002"/>
    </source>
</evidence>
<dbReference type="EMBL" id="AAEW02000015">
    <property type="protein sequence ID" value="EAT14958.1"/>
    <property type="molecule type" value="Genomic_DNA"/>
</dbReference>
<dbReference type="PANTHER" id="PTHR30600:SF7">
    <property type="entry name" value="CYTOCHROME C PEROXIDASE-RELATED"/>
    <property type="match status" value="1"/>
</dbReference>
<evidence type="ECO:0000256" key="9">
    <source>
        <dbReference type="PIRSR" id="PIRSR000294-2"/>
    </source>
</evidence>
<evidence type="ECO:0000259" key="11">
    <source>
        <dbReference type="PROSITE" id="PS51007"/>
    </source>
</evidence>
<dbReference type="Gene3D" id="1.10.760.10">
    <property type="entry name" value="Cytochrome c-like domain"/>
    <property type="match status" value="2"/>
</dbReference>
<feature type="binding site" description="covalent" evidence="8">
    <location>
        <position position="83"/>
    </location>
    <ligand>
        <name>heme c</name>
        <dbReference type="ChEBI" id="CHEBI:61717"/>
        <label>1</label>
    </ligand>
</feature>
<feature type="binding site" description="covalent" evidence="8">
    <location>
        <position position="80"/>
    </location>
    <ligand>
        <name>heme c</name>
        <dbReference type="ChEBI" id="CHEBI:61717"/>
        <label>1</label>
    </ligand>
</feature>
<dbReference type="InterPro" id="IPR026259">
    <property type="entry name" value="MauG/Cytc_peroxidase"/>
</dbReference>
<evidence type="ECO:0000256" key="1">
    <source>
        <dbReference type="ARBA" id="ARBA00004418"/>
    </source>
</evidence>
<organism evidence="12 13">
    <name type="scientific">Desulfuromonas acetoxidans (strain DSM 684 / 11070)</name>
    <dbReference type="NCBI Taxonomy" id="281689"/>
    <lineage>
        <taxon>Bacteria</taxon>
        <taxon>Pseudomonadati</taxon>
        <taxon>Thermodesulfobacteriota</taxon>
        <taxon>Desulfuromonadia</taxon>
        <taxon>Desulfuromonadales</taxon>
        <taxon>Desulfuromonadaceae</taxon>
        <taxon>Desulfuromonas</taxon>
    </lineage>
</organism>
<dbReference type="InterPro" id="IPR009056">
    <property type="entry name" value="Cyt_c-like_dom"/>
</dbReference>
<dbReference type="PeroxiBase" id="5090">
    <property type="entry name" value="DaDiHCcP"/>
</dbReference>
<feature type="domain" description="Cytochrome c" evidence="11">
    <location>
        <begin position="58"/>
        <end position="166"/>
    </location>
</feature>
<dbReference type="PIRSF" id="PIRSF000294">
    <property type="entry name" value="Cytochrome-c_peroxidase"/>
    <property type="match status" value="1"/>
</dbReference>
<dbReference type="GO" id="GO:0020037">
    <property type="term" value="F:heme binding"/>
    <property type="evidence" value="ECO:0007669"/>
    <property type="project" value="InterPro"/>
</dbReference>
<dbReference type="InterPro" id="IPR004852">
    <property type="entry name" value="Di-haem_cyt_c_peroxidsae"/>
</dbReference>
<evidence type="ECO:0000256" key="2">
    <source>
        <dbReference type="ARBA" id="ARBA00022617"/>
    </source>
</evidence>
<dbReference type="RefSeq" id="WP_006001799.1">
    <property type="nucleotide sequence ID" value="NZ_AAEW02000015.1"/>
</dbReference>
<feature type="binding site" description="axial binding residue" evidence="9">
    <location>
        <position position="84"/>
    </location>
    <ligand>
        <name>heme c</name>
        <dbReference type="ChEBI" id="CHEBI:61717"/>
        <label>1</label>
    </ligand>
    <ligandPart>
        <name>Fe</name>
        <dbReference type="ChEBI" id="CHEBI:18248"/>
    </ligandPart>
</feature>
<evidence type="ECO:0000256" key="7">
    <source>
        <dbReference type="ARBA" id="ARBA00023004"/>
    </source>
</evidence>
<feature type="chain" id="PRO_5004192639" evidence="10">
    <location>
        <begin position="25"/>
        <end position="352"/>
    </location>
</feature>
<feature type="binding site" description="covalent" evidence="8">
    <location>
        <position position="229"/>
    </location>
    <ligand>
        <name>heme c</name>
        <dbReference type="ChEBI" id="CHEBI:61717"/>
        <label>2</label>
    </ligand>
</feature>
<dbReference type="GO" id="GO:0046872">
    <property type="term" value="F:metal ion binding"/>
    <property type="evidence" value="ECO:0007669"/>
    <property type="project" value="UniProtKB-KW"/>
</dbReference>
<accession>Q1JXK4</accession>
<keyword evidence="13" id="KW-1185">Reference proteome</keyword>
<evidence type="ECO:0000313" key="13">
    <source>
        <dbReference type="Proteomes" id="UP000005695"/>
    </source>
</evidence>
<keyword evidence="3 9" id="KW-0479">Metal-binding</keyword>
<dbReference type="GO" id="GO:0009055">
    <property type="term" value="F:electron transfer activity"/>
    <property type="evidence" value="ECO:0007669"/>
    <property type="project" value="InterPro"/>
</dbReference>
<gene>
    <name evidence="12" type="ORF">Dace_0736</name>
</gene>
<evidence type="ECO:0000256" key="8">
    <source>
        <dbReference type="PIRSR" id="PIRSR000294-1"/>
    </source>
</evidence>
<keyword evidence="12" id="KW-0575">Peroxidase</keyword>
<dbReference type="InterPro" id="IPR051395">
    <property type="entry name" value="Cytochrome_c_Peroxidase/MauG"/>
</dbReference>
<proteinExistence type="predicted"/>
<comment type="cofactor">
    <cofactor evidence="8">
        <name>heme</name>
        <dbReference type="ChEBI" id="CHEBI:30413"/>
    </cofactor>
    <text evidence="8">Binds 2 heme groups.</text>
</comment>
<evidence type="ECO:0000313" key="12">
    <source>
        <dbReference type="EMBL" id="EAT14958.1"/>
    </source>
</evidence>
<evidence type="ECO:0000256" key="4">
    <source>
        <dbReference type="ARBA" id="ARBA00022729"/>
    </source>
</evidence>
<dbReference type="PROSITE" id="PS51007">
    <property type="entry name" value="CYTC"/>
    <property type="match status" value="1"/>
</dbReference>
<evidence type="ECO:0000256" key="3">
    <source>
        <dbReference type="ARBA" id="ARBA00022723"/>
    </source>
</evidence>
<comment type="caution">
    <text evidence="12">The sequence shown here is derived from an EMBL/GenBank/DDBJ whole genome shotgun (WGS) entry which is preliminary data.</text>
</comment>
<sequence>MPVIKTILCLVVSGVVLSGSAVFAQTESEPSLQDQARFYFDVIPDQVPRQELVDHFEEKVALGQRLFFDPRLSLSQTVSCHSCHNLSLGGDDGRSVSVGHGWQTGPRNAPTVFNSVLQIAQFWDGRARDLIEQAGAPMTSPVEMASTDPMICDVLSSMPDYVEWFSRAFPDRNNPICFATTRHALAAFVSTLLTPDAPFDCYLQGQQSALTRVQKEGLRQFITLGCTQCHMSTNLGGNSYYRFGVKHEPEQRYRPVADLGRRQVMETIREDYVFKVPTLRNVALTAPYFHSGSAWTLEEAVEVMAWVQLDKKLNPTQVDSLVLFMDSLTGIRPTVTLPLLPASTPQTPHPSY</sequence>
<feature type="signal peptide" evidence="10">
    <location>
        <begin position="1"/>
        <end position="24"/>
    </location>
</feature>
<keyword evidence="6 12" id="KW-0560">Oxidoreductase</keyword>
<protein>
    <submittedName>
        <fullName evidence="12">Cytochrome-c peroxidase</fullName>
        <ecNumber evidence="12">1.11.1.5</ecNumber>
    </submittedName>
</protein>